<dbReference type="EC" id="2.7.1.25" evidence="2"/>
<accession>A0ABN2TUM1</accession>
<evidence type="ECO:0000256" key="2">
    <source>
        <dbReference type="ARBA" id="ARBA00012121"/>
    </source>
</evidence>
<keyword evidence="3" id="KW-0808">Transferase</keyword>
<comment type="caution">
    <text evidence="7">The sequence shown here is derived from an EMBL/GenBank/DDBJ whole genome shotgun (WGS) entry which is preliminary data.</text>
</comment>
<proteinExistence type="predicted"/>
<dbReference type="RefSeq" id="WP_343987445.1">
    <property type="nucleotide sequence ID" value="NZ_BAAANB010000001.1"/>
</dbReference>
<reference evidence="7 8" key="1">
    <citation type="journal article" date="2019" name="Int. J. Syst. Evol. Microbiol.">
        <title>The Global Catalogue of Microorganisms (GCM) 10K type strain sequencing project: providing services to taxonomists for standard genome sequencing and annotation.</title>
        <authorList>
            <consortium name="The Broad Institute Genomics Platform"/>
            <consortium name="The Broad Institute Genome Sequencing Center for Infectious Disease"/>
            <person name="Wu L."/>
            <person name="Ma J."/>
        </authorList>
    </citation>
    <scope>NUCLEOTIDE SEQUENCE [LARGE SCALE GENOMIC DNA]</scope>
    <source>
        <strain evidence="7 8">JCM 14283</strain>
    </source>
</reference>
<keyword evidence="4" id="KW-0547">Nucleotide-binding</keyword>
<dbReference type="Pfam" id="PF01583">
    <property type="entry name" value="APS_kinase"/>
    <property type="match status" value="1"/>
</dbReference>
<dbReference type="InterPro" id="IPR002891">
    <property type="entry name" value="APS"/>
</dbReference>
<evidence type="ECO:0000256" key="1">
    <source>
        <dbReference type="ARBA" id="ARBA00001823"/>
    </source>
</evidence>
<dbReference type="PANTHER" id="PTHR42700">
    <property type="entry name" value="SULFATE ADENYLYLTRANSFERASE"/>
    <property type="match status" value="1"/>
</dbReference>
<organism evidence="7 8">
    <name type="scientific">Terrabacter terrae</name>
    <dbReference type="NCBI Taxonomy" id="318434"/>
    <lineage>
        <taxon>Bacteria</taxon>
        <taxon>Bacillati</taxon>
        <taxon>Actinomycetota</taxon>
        <taxon>Actinomycetes</taxon>
        <taxon>Micrococcales</taxon>
        <taxon>Intrasporangiaceae</taxon>
        <taxon>Terrabacter</taxon>
    </lineage>
</organism>
<name>A0ABN2TUM1_9MICO</name>
<keyword evidence="8" id="KW-1185">Reference proteome</keyword>
<dbReference type="NCBIfam" id="TIGR00455">
    <property type="entry name" value="apsK"/>
    <property type="match status" value="1"/>
</dbReference>
<dbReference type="InterPro" id="IPR059117">
    <property type="entry name" value="APS_kinase_dom"/>
</dbReference>
<feature type="domain" description="APS kinase" evidence="6">
    <location>
        <begin position="314"/>
        <end position="466"/>
    </location>
</feature>
<dbReference type="Proteomes" id="UP001501285">
    <property type="component" value="Unassembled WGS sequence"/>
</dbReference>
<evidence type="ECO:0000256" key="3">
    <source>
        <dbReference type="ARBA" id="ARBA00022679"/>
    </source>
</evidence>
<protein>
    <recommendedName>
        <fullName evidence="2">adenylyl-sulfate kinase</fullName>
        <ecNumber evidence="2">2.7.1.25</ecNumber>
    </recommendedName>
</protein>
<dbReference type="InterPro" id="IPR050512">
    <property type="entry name" value="Sulf_AdTrans/APS_kinase"/>
</dbReference>
<evidence type="ECO:0000256" key="4">
    <source>
        <dbReference type="ARBA" id="ARBA00022741"/>
    </source>
</evidence>
<dbReference type="Gene3D" id="3.40.50.300">
    <property type="entry name" value="P-loop containing nucleotide triphosphate hydrolases"/>
    <property type="match status" value="1"/>
</dbReference>
<evidence type="ECO:0000313" key="7">
    <source>
        <dbReference type="EMBL" id="GAA2020800.1"/>
    </source>
</evidence>
<dbReference type="CDD" id="cd02027">
    <property type="entry name" value="APSK"/>
    <property type="match status" value="1"/>
</dbReference>
<keyword evidence="5" id="KW-0067">ATP-binding</keyword>
<dbReference type="InterPro" id="IPR027417">
    <property type="entry name" value="P-loop_NTPase"/>
</dbReference>
<gene>
    <name evidence="7" type="ORF">GCM10009740_06560</name>
</gene>
<sequence length="494" mass="52173">MTITTALPVLTMTATEIRDVELLLGGVLPSGHLLGGPVAAGTHRPARTGGPVCAGLRVDPDLARLASAAGGLTLVDEEHTPLASLTALRTGPAAATAGERVVLTGAVARERLRESGPDRALALDLALAGGAYGGLVVFGRPALTWDDRRLEMFLHEVRRGDHGARVLVVVPDQAVDTAGVPTLLMAQLAARSVNRVCSAPDGVRVDVATAPLPRRDPVSDQALVGALAAHVGARDVLVLSDDPRLDDVAPAWREVVGLLDRQLDGQLDKQLDGRRDGQLDGRPVNRLDRHVVSASLHPDDRTALSRWRPPRSRRGLVVMFTGLSGSGKSTLARSLAARVSRETSRTVSLLDGDVVRQLLSQGLGFDRESRLLNVRRIGFVAAEVARHGGVAICAPVAPYARARDDVRAMVGEVGDFVLVHVSTPLEECERRDLKGLYAKARAGLVPSFTGISDPYEAPTDADLTIDTTALSSAAAVDRLFDYLAGGGWLETGTP</sequence>
<evidence type="ECO:0000256" key="5">
    <source>
        <dbReference type="ARBA" id="ARBA00022840"/>
    </source>
</evidence>
<evidence type="ECO:0000259" key="6">
    <source>
        <dbReference type="Pfam" id="PF01583"/>
    </source>
</evidence>
<dbReference type="EMBL" id="BAAANB010000001">
    <property type="protein sequence ID" value="GAA2020800.1"/>
    <property type="molecule type" value="Genomic_DNA"/>
</dbReference>
<dbReference type="PANTHER" id="PTHR42700:SF1">
    <property type="entry name" value="SULFATE ADENYLYLTRANSFERASE"/>
    <property type="match status" value="1"/>
</dbReference>
<evidence type="ECO:0000313" key="8">
    <source>
        <dbReference type="Proteomes" id="UP001501285"/>
    </source>
</evidence>
<dbReference type="SUPFAM" id="SSF52540">
    <property type="entry name" value="P-loop containing nucleoside triphosphate hydrolases"/>
    <property type="match status" value="1"/>
</dbReference>
<comment type="catalytic activity">
    <reaction evidence="1">
        <text>adenosine 5'-phosphosulfate + ATP = 3'-phosphoadenylyl sulfate + ADP + H(+)</text>
        <dbReference type="Rhea" id="RHEA:24152"/>
        <dbReference type="ChEBI" id="CHEBI:15378"/>
        <dbReference type="ChEBI" id="CHEBI:30616"/>
        <dbReference type="ChEBI" id="CHEBI:58243"/>
        <dbReference type="ChEBI" id="CHEBI:58339"/>
        <dbReference type="ChEBI" id="CHEBI:456216"/>
        <dbReference type="EC" id="2.7.1.25"/>
    </reaction>
</comment>